<keyword evidence="1" id="KW-0472">Membrane</keyword>
<dbReference type="RefSeq" id="WP_260471441.1">
    <property type="nucleotide sequence ID" value="NZ_CAUVBM010000002.1"/>
</dbReference>
<comment type="caution">
    <text evidence="2">The sequence shown here is derived from an EMBL/GenBank/DDBJ whole genome shotgun (WGS) entry which is preliminary data.</text>
</comment>
<dbReference type="EMBL" id="RJPM01000004">
    <property type="protein sequence ID" value="RSJ76149.1"/>
    <property type="molecule type" value="Genomic_DNA"/>
</dbReference>
<dbReference type="AlphaFoldDB" id="A0A3R9KRW7"/>
<protein>
    <submittedName>
        <fullName evidence="2">Uncharacterized protein</fullName>
    </submittedName>
</protein>
<evidence type="ECO:0000313" key="2">
    <source>
        <dbReference type="EMBL" id="RSJ76149.1"/>
    </source>
</evidence>
<reference evidence="2 3" key="1">
    <citation type="submission" date="2018-11" db="EMBL/GenBank/DDBJ databases">
        <title>Species Designations Belie Phenotypic and Genotypic Heterogeneity in Oral Streptococci.</title>
        <authorList>
            <person name="Velsko I."/>
        </authorList>
    </citation>
    <scope>NUCLEOTIDE SEQUENCE [LARGE SCALE GENOMIC DNA]</scope>
    <source>
        <strain evidence="2 3">BCA6</strain>
    </source>
</reference>
<dbReference type="Proteomes" id="UP000272213">
    <property type="component" value="Unassembled WGS sequence"/>
</dbReference>
<evidence type="ECO:0000256" key="1">
    <source>
        <dbReference type="SAM" id="Phobius"/>
    </source>
</evidence>
<feature type="transmembrane region" description="Helical" evidence="1">
    <location>
        <begin position="24"/>
        <end position="43"/>
    </location>
</feature>
<organism evidence="2 3">
    <name type="scientific">Streptococcus cristatus</name>
    <dbReference type="NCBI Taxonomy" id="45634"/>
    <lineage>
        <taxon>Bacteria</taxon>
        <taxon>Bacillati</taxon>
        <taxon>Bacillota</taxon>
        <taxon>Bacilli</taxon>
        <taxon>Lactobacillales</taxon>
        <taxon>Streptococcaceae</taxon>
        <taxon>Streptococcus</taxon>
    </lineage>
</organism>
<evidence type="ECO:0000313" key="3">
    <source>
        <dbReference type="Proteomes" id="UP000272213"/>
    </source>
</evidence>
<keyword evidence="1" id="KW-0812">Transmembrane</keyword>
<feature type="transmembrane region" description="Helical" evidence="1">
    <location>
        <begin position="55"/>
        <end position="73"/>
    </location>
</feature>
<sequence>MKKIIASILSWPVEKIEFIFLKVIWKYCFFILIFSTIIFYIYLFNHPSTLFTKGIMFLLIIILLVILFSKILLDLSLFELLNNNIELDKYLDIINKAHLSSYNKKTQFLSKLLASATVSFYKGNFQESLLYLDEIKNSNLKKRNSFNYIFNGYYYKILNLVHSKRLSEAQELLKEMNRLSGSYKSQMKQKIKDISFLQGTFDIICDKKMNDYFDTTEPQNKLSRIMFSYYGALNAQLKGDEALARSLFESISDENPELFYVQEAKKYLEGVE</sequence>
<name>A0A3R9KRW7_STRCR</name>
<proteinExistence type="predicted"/>
<gene>
    <name evidence="2" type="ORF">D8798_06310</name>
</gene>
<keyword evidence="1" id="KW-1133">Transmembrane helix</keyword>
<accession>A0A3R9KRW7</accession>